<name>A0A1I8F3Y3_9PLAT</name>
<evidence type="ECO:0000313" key="3">
    <source>
        <dbReference type="WBParaSite" id="maker-unitig_16304-snap-gene-0.2-mRNA-1"/>
    </source>
</evidence>
<evidence type="ECO:0000256" key="1">
    <source>
        <dbReference type="SAM" id="MobiDB-lite"/>
    </source>
</evidence>
<reference evidence="3" key="1">
    <citation type="submission" date="2016-11" db="UniProtKB">
        <authorList>
            <consortium name="WormBaseParasite"/>
        </authorList>
    </citation>
    <scope>IDENTIFICATION</scope>
</reference>
<feature type="compositionally biased region" description="Gly residues" evidence="1">
    <location>
        <begin position="32"/>
        <end position="46"/>
    </location>
</feature>
<protein>
    <submittedName>
        <fullName evidence="3">DUF4604 domain-containing protein</fullName>
    </submittedName>
</protein>
<keyword evidence="2" id="KW-1185">Reference proteome</keyword>
<evidence type="ECO:0000313" key="2">
    <source>
        <dbReference type="Proteomes" id="UP000095280"/>
    </source>
</evidence>
<dbReference type="Proteomes" id="UP000095280">
    <property type="component" value="Unplaced"/>
</dbReference>
<proteinExistence type="predicted"/>
<feature type="region of interest" description="Disordered" evidence="1">
    <location>
        <begin position="137"/>
        <end position="169"/>
    </location>
</feature>
<feature type="region of interest" description="Disordered" evidence="1">
    <location>
        <begin position="66"/>
        <end position="89"/>
    </location>
</feature>
<feature type="compositionally biased region" description="Acidic residues" evidence="1">
    <location>
        <begin position="74"/>
        <end position="84"/>
    </location>
</feature>
<organism evidence="2 3">
    <name type="scientific">Macrostomum lignano</name>
    <dbReference type="NCBI Taxonomy" id="282301"/>
    <lineage>
        <taxon>Eukaryota</taxon>
        <taxon>Metazoa</taxon>
        <taxon>Spiralia</taxon>
        <taxon>Lophotrochozoa</taxon>
        <taxon>Platyhelminthes</taxon>
        <taxon>Rhabditophora</taxon>
        <taxon>Macrostomorpha</taxon>
        <taxon>Macrostomida</taxon>
        <taxon>Macrostomidae</taxon>
        <taxon>Macrostomum</taxon>
    </lineage>
</organism>
<dbReference type="WBParaSite" id="maker-unitig_16304-snap-gene-0.2-mRNA-1">
    <property type="protein sequence ID" value="maker-unitig_16304-snap-gene-0.2-mRNA-1"/>
    <property type="gene ID" value="maker-unitig_16304-snap-gene-0.2"/>
</dbReference>
<dbReference type="AlphaFoldDB" id="A0A1I8F3Y3"/>
<feature type="compositionally biased region" description="Low complexity" evidence="1">
    <location>
        <begin position="19"/>
        <end position="31"/>
    </location>
</feature>
<accession>A0A1I8F3Y3</accession>
<sequence length="169" mass="17830">EEIERRQELLGETPPSPPSSASTSTGGAAAPGLGGSAGLAGPGGRGSPLKAKDKWRRRFRRFLQERGLINATGFEDEAPAEETAEGAQVADVKSGLGELADAPSHAEVAEFDAEVVSFTEGCRRLPKRQREFCRHRAVVDHSTESAESPGSPVPPADQDEAPKQPPPPL</sequence>
<feature type="region of interest" description="Disordered" evidence="1">
    <location>
        <begin position="1"/>
        <end position="54"/>
    </location>
</feature>